<protein>
    <submittedName>
        <fullName evidence="2">DUF1801 domain-containing protein</fullName>
    </submittedName>
</protein>
<gene>
    <name evidence="2" type="ORF">KJP28_09865</name>
</gene>
<name>A0ABS6T1X0_9RHOB</name>
<feature type="domain" description="YdhG-like" evidence="1">
    <location>
        <begin position="23"/>
        <end position="118"/>
    </location>
</feature>
<reference evidence="2 3" key="1">
    <citation type="submission" date="2021-05" db="EMBL/GenBank/DDBJ databases">
        <title>Culturable bacteria isolated from Daya Bay.</title>
        <authorList>
            <person name="Zheng W."/>
            <person name="Yu S."/>
            <person name="Huang Y."/>
        </authorList>
    </citation>
    <scope>NUCLEOTIDE SEQUENCE [LARGE SCALE GENOMIC DNA]</scope>
    <source>
        <strain evidence="2 3">DP4N28-5</strain>
    </source>
</reference>
<organism evidence="2 3">
    <name type="scientific">Maritimibacter dapengensis</name>
    <dbReference type="NCBI Taxonomy" id="2836868"/>
    <lineage>
        <taxon>Bacteria</taxon>
        <taxon>Pseudomonadati</taxon>
        <taxon>Pseudomonadota</taxon>
        <taxon>Alphaproteobacteria</taxon>
        <taxon>Rhodobacterales</taxon>
        <taxon>Roseobacteraceae</taxon>
        <taxon>Maritimibacter</taxon>
    </lineage>
</organism>
<evidence type="ECO:0000259" key="1">
    <source>
        <dbReference type="Pfam" id="PF08818"/>
    </source>
</evidence>
<dbReference type="InterPro" id="IPR014922">
    <property type="entry name" value="YdhG-like"/>
</dbReference>
<dbReference type="RefSeq" id="WP_218392378.1">
    <property type="nucleotide sequence ID" value="NZ_JAHUZE010000002.1"/>
</dbReference>
<accession>A0ABS6T1X0</accession>
<proteinExistence type="predicted"/>
<sequence>MSGNAVPMRDQHDTYLATLPAQQRAAMDALSARIATRLPEGCEAVISYKIPAWRGPTGDILIGIAAFKDHINVTPFSGSIVPRIKERVEGEGFMTSKSAIRVPYDTALPDWVLDQLIRLKLTSLD</sequence>
<evidence type="ECO:0000313" key="3">
    <source>
        <dbReference type="Proteomes" id="UP000756530"/>
    </source>
</evidence>
<keyword evidence="3" id="KW-1185">Reference proteome</keyword>
<dbReference type="EMBL" id="JAHUZE010000002">
    <property type="protein sequence ID" value="MBV7379234.1"/>
    <property type="molecule type" value="Genomic_DNA"/>
</dbReference>
<dbReference type="Proteomes" id="UP000756530">
    <property type="component" value="Unassembled WGS sequence"/>
</dbReference>
<comment type="caution">
    <text evidence="2">The sequence shown here is derived from an EMBL/GenBank/DDBJ whole genome shotgun (WGS) entry which is preliminary data.</text>
</comment>
<dbReference type="Pfam" id="PF08818">
    <property type="entry name" value="DUF1801"/>
    <property type="match status" value="1"/>
</dbReference>
<evidence type="ECO:0000313" key="2">
    <source>
        <dbReference type="EMBL" id="MBV7379234.1"/>
    </source>
</evidence>